<evidence type="ECO:0000313" key="1">
    <source>
        <dbReference type="EMBL" id="TFK98283.1"/>
    </source>
</evidence>
<dbReference type="OrthoDB" id="3364132at2759"/>
<reference evidence="1 2" key="1">
    <citation type="journal article" date="2019" name="Nat. Ecol. Evol.">
        <title>Megaphylogeny resolves global patterns of mushroom evolution.</title>
        <authorList>
            <person name="Varga T."/>
            <person name="Krizsan K."/>
            <person name="Foldi C."/>
            <person name="Dima B."/>
            <person name="Sanchez-Garcia M."/>
            <person name="Sanchez-Ramirez S."/>
            <person name="Szollosi G.J."/>
            <person name="Szarkandi J.G."/>
            <person name="Papp V."/>
            <person name="Albert L."/>
            <person name="Andreopoulos W."/>
            <person name="Angelini C."/>
            <person name="Antonin V."/>
            <person name="Barry K.W."/>
            <person name="Bougher N.L."/>
            <person name="Buchanan P."/>
            <person name="Buyck B."/>
            <person name="Bense V."/>
            <person name="Catcheside P."/>
            <person name="Chovatia M."/>
            <person name="Cooper J."/>
            <person name="Damon W."/>
            <person name="Desjardin D."/>
            <person name="Finy P."/>
            <person name="Geml J."/>
            <person name="Haridas S."/>
            <person name="Hughes K."/>
            <person name="Justo A."/>
            <person name="Karasinski D."/>
            <person name="Kautmanova I."/>
            <person name="Kiss B."/>
            <person name="Kocsube S."/>
            <person name="Kotiranta H."/>
            <person name="LaButti K.M."/>
            <person name="Lechner B.E."/>
            <person name="Liimatainen K."/>
            <person name="Lipzen A."/>
            <person name="Lukacs Z."/>
            <person name="Mihaltcheva S."/>
            <person name="Morgado L.N."/>
            <person name="Niskanen T."/>
            <person name="Noordeloos M.E."/>
            <person name="Ohm R.A."/>
            <person name="Ortiz-Santana B."/>
            <person name="Ovrebo C."/>
            <person name="Racz N."/>
            <person name="Riley R."/>
            <person name="Savchenko A."/>
            <person name="Shiryaev A."/>
            <person name="Soop K."/>
            <person name="Spirin V."/>
            <person name="Szebenyi C."/>
            <person name="Tomsovsky M."/>
            <person name="Tulloss R.E."/>
            <person name="Uehling J."/>
            <person name="Grigoriev I.V."/>
            <person name="Vagvolgyi C."/>
            <person name="Papp T."/>
            <person name="Martin F.M."/>
            <person name="Miettinen O."/>
            <person name="Hibbett D.S."/>
            <person name="Nagy L.G."/>
        </authorList>
    </citation>
    <scope>NUCLEOTIDE SEQUENCE [LARGE SCALE GENOMIC DNA]</scope>
    <source>
        <strain evidence="1 2">CBS 309.79</strain>
    </source>
</reference>
<dbReference type="EMBL" id="ML178840">
    <property type="protein sequence ID" value="TFK98283.1"/>
    <property type="molecule type" value="Genomic_DNA"/>
</dbReference>
<name>A0A5C3QIZ6_9AGAR</name>
<gene>
    <name evidence="1" type="ORF">BDV98DRAFT_584938</name>
</gene>
<dbReference type="AlphaFoldDB" id="A0A5C3QIZ6"/>
<organism evidence="1 2">
    <name type="scientific">Pterulicium gracile</name>
    <dbReference type="NCBI Taxonomy" id="1884261"/>
    <lineage>
        <taxon>Eukaryota</taxon>
        <taxon>Fungi</taxon>
        <taxon>Dikarya</taxon>
        <taxon>Basidiomycota</taxon>
        <taxon>Agaricomycotina</taxon>
        <taxon>Agaricomycetes</taxon>
        <taxon>Agaricomycetidae</taxon>
        <taxon>Agaricales</taxon>
        <taxon>Pleurotineae</taxon>
        <taxon>Pterulaceae</taxon>
        <taxon>Pterulicium</taxon>
    </lineage>
</organism>
<accession>A0A5C3QIZ6</accession>
<evidence type="ECO:0000313" key="2">
    <source>
        <dbReference type="Proteomes" id="UP000305067"/>
    </source>
</evidence>
<proteinExistence type="predicted"/>
<protein>
    <submittedName>
        <fullName evidence="1">Uncharacterized protein</fullName>
    </submittedName>
</protein>
<keyword evidence="2" id="KW-1185">Reference proteome</keyword>
<dbReference type="Proteomes" id="UP000305067">
    <property type="component" value="Unassembled WGS sequence"/>
</dbReference>
<sequence length="188" mass="21187">MTSTWARTWRKATPSSSGFDMLRLANLSPLRKLPTQIRTFWEGPRSMNARRKGLLAHSVGLGKEVECKPEPRGWIPHVTHDIATFKFRYTSRDILLARGIIDRDPSPTPPVTNTATVDAESGNCACNEMIKLENRLNELQGKTPVTSTQVKRERQEETVDLTAEPVPTKRKRAKVSLPNNEIIDLTLD</sequence>